<accession>A0A1J5E6D4</accession>
<evidence type="ECO:0000256" key="2">
    <source>
        <dbReference type="SAM" id="SignalP"/>
    </source>
</evidence>
<dbReference type="Pfam" id="PF03990">
    <property type="entry name" value="DUF348"/>
    <property type="match status" value="1"/>
</dbReference>
<dbReference type="InterPro" id="IPR051933">
    <property type="entry name" value="Resuscitation_pf_RpfB"/>
</dbReference>
<dbReference type="EMBL" id="MNYI01000148">
    <property type="protein sequence ID" value="OIP39479.1"/>
    <property type="molecule type" value="Genomic_DNA"/>
</dbReference>
<dbReference type="Proteomes" id="UP000183085">
    <property type="component" value="Unassembled WGS sequence"/>
</dbReference>
<dbReference type="Gene3D" id="2.40.40.10">
    <property type="entry name" value="RlpA-like domain"/>
    <property type="match status" value="1"/>
</dbReference>
<gene>
    <name evidence="4" type="ORF">AUJ95_05585</name>
</gene>
<name>A0A1J5E6D4_9BACT</name>
<dbReference type="SUPFAM" id="SSF50685">
    <property type="entry name" value="Barwin-like endoglucanases"/>
    <property type="match status" value="1"/>
</dbReference>
<feature type="signal peptide" evidence="2">
    <location>
        <begin position="1"/>
        <end position="26"/>
    </location>
</feature>
<dbReference type="SMART" id="SM01208">
    <property type="entry name" value="G5"/>
    <property type="match status" value="1"/>
</dbReference>
<keyword evidence="1 2" id="KW-0732">Signal</keyword>
<dbReference type="Pfam" id="PF07501">
    <property type="entry name" value="G5"/>
    <property type="match status" value="1"/>
</dbReference>
<dbReference type="InterPro" id="IPR007137">
    <property type="entry name" value="DUF348"/>
</dbReference>
<evidence type="ECO:0000256" key="1">
    <source>
        <dbReference type="ARBA" id="ARBA00022729"/>
    </source>
</evidence>
<dbReference type="CDD" id="cd22786">
    <property type="entry name" value="DPBB_YuiC-like"/>
    <property type="match status" value="1"/>
</dbReference>
<evidence type="ECO:0000313" key="4">
    <source>
        <dbReference type="EMBL" id="OIP39479.1"/>
    </source>
</evidence>
<dbReference type="Gene3D" id="2.20.230.10">
    <property type="entry name" value="Resuscitation-promoting factor rpfb"/>
    <property type="match status" value="1"/>
</dbReference>
<dbReference type="PROSITE" id="PS51257">
    <property type="entry name" value="PROKAR_LIPOPROTEIN"/>
    <property type="match status" value="1"/>
</dbReference>
<dbReference type="GO" id="GO:0004553">
    <property type="term" value="F:hydrolase activity, hydrolyzing O-glycosyl compounds"/>
    <property type="evidence" value="ECO:0007669"/>
    <property type="project" value="InterPro"/>
</dbReference>
<dbReference type="InterPro" id="IPR036908">
    <property type="entry name" value="RlpA-like_sf"/>
</dbReference>
<evidence type="ECO:0000313" key="5">
    <source>
        <dbReference type="Proteomes" id="UP000183085"/>
    </source>
</evidence>
<dbReference type="GO" id="GO:0019867">
    <property type="term" value="C:outer membrane"/>
    <property type="evidence" value="ECO:0007669"/>
    <property type="project" value="InterPro"/>
</dbReference>
<comment type="caution">
    <text evidence="4">The sequence shown here is derived from an EMBL/GenBank/DDBJ whole genome shotgun (WGS) entry which is preliminary data.</text>
</comment>
<dbReference type="InterPro" id="IPR011098">
    <property type="entry name" value="G5_dom"/>
</dbReference>
<dbReference type="PROSITE" id="PS51109">
    <property type="entry name" value="G5"/>
    <property type="match status" value="1"/>
</dbReference>
<dbReference type="GO" id="GO:0009254">
    <property type="term" value="P:peptidoglycan turnover"/>
    <property type="evidence" value="ECO:0007669"/>
    <property type="project" value="InterPro"/>
</dbReference>
<evidence type="ECO:0000259" key="3">
    <source>
        <dbReference type="PROSITE" id="PS51109"/>
    </source>
</evidence>
<dbReference type="STRING" id="1817895.AUJ95_05585"/>
<reference evidence="4 5" key="1">
    <citation type="journal article" date="2016" name="Environ. Microbiol.">
        <title>Genomic resolution of a cold subsurface aquifer community provides metabolic insights for novel microbes adapted to high CO concentrations.</title>
        <authorList>
            <person name="Probst A.J."/>
            <person name="Castelle C.J."/>
            <person name="Singh A."/>
            <person name="Brown C.T."/>
            <person name="Anantharaman K."/>
            <person name="Sharon I."/>
            <person name="Hug L.A."/>
            <person name="Burstein D."/>
            <person name="Emerson J.B."/>
            <person name="Thomas B.C."/>
            <person name="Banfield J.F."/>
        </authorList>
    </citation>
    <scope>NUCLEOTIDE SEQUENCE [LARGE SCALE GENOMIC DNA]</scope>
    <source>
        <strain evidence="4">CG2_30_40_21</strain>
    </source>
</reference>
<proteinExistence type="predicted"/>
<feature type="domain" description="G5" evidence="3">
    <location>
        <begin position="79"/>
        <end position="158"/>
    </location>
</feature>
<sequence length="266" mass="29552">MQLRIFFGGCLLVTSCLVLMNFTQPAKISVQVDGKFIDLKTDQQTVGGALEECHVEVGPNDIVKPDVLTNIHDGLDIRIYRVQKKTKEQGYSIPYSTIIRYDNSMPKGNEKITQAGKEGKRNLQTDMLYIDEVMIGLKETKKTVEEPTQKIISVGTKRIIQPLSMTAKVKNILNMGATGYSRHVQSCGKWAKWGRTRMGLKAKYGVVAVDPRVISLGTRLHVEGYGPAIAADIGGAIKGKRIDLCFDTHQEAVNYGYKSVKVYVLE</sequence>
<dbReference type="InterPro" id="IPR010611">
    <property type="entry name" value="3D_dom"/>
</dbReference>
<dbReference type="Pfam" id="PF06725">
    <property type="entry name" value="3D"/>
    <property type="match status" value="1"/>
</dbReference>
<feature type="chain" id="PRO_5012678767" description="G5 domain-containing protein" evidence="2">
    <location>
        <begin position="27"/>
        <end position="266"/>
    </location>
</feature>
<dbReference type="PANTHER" id="PTHR39160:SF4">
    <property type="entry name" value="RESUSCITATION-PROMOTING FACTOR RPFB"/>
    <property type="match status" value="1"/>
</dbReference>
<organism evidence="4 5">
    <name type="scientific">Candidatus Desantisbacteria bacterium CG2_30_40_21</name>
    <dbReference type="NCBI Taxonomy" id="1817895"/>
    <lineage>
        <taxon>Bacteria</taxon>
        <taxon>Candidatus Desantisiibacteriota</taxon>
    </lineage>
</organism>
<protein>
    <recommendedName>
        <fullName evidence="3">G5 domain-containing protein</fullName>
    </recommendedName>
</protein>
<dbReference type="AlphaFoldDB" id="A0A1J5E6D4"/>
<dbReference type="PANTHER" id="PTHR39160">
    <property type="entry name" value="CELL WALL-BINDING PROTEIN YOCH"/>
    <property type="match status" value="1"/>
</dbReference>